<feature type="transmembrane region" description="Helical" evidence="13">
    <location>
        <begin position="245"/>
        <end position="262"/>
    </location>
</feature>
<dbReference type="Pfam" id="PF05296">
    <property type="entry name" value="TAS2R"/>
    <property type="match status" value="1"/>
</dbReference>
<keyword evidence="10 12" id="KW-0807">Transducer</keyword>
<evidence type="ECO:0000256" key="8">
    <source>
        <dbReference type="ARBA" id="ARBA00023136"/>
    </source>
</evidence>
<organism evidence="14 15">
    <name type="scientific">Leptobrachium leishanense</name>
    <name type="common">Leishan spiny toad</name>
    <dbReference type="NCBI Taxonomy" id="445787"/>
    <lineage>
        <taxon>Eukaryota</taxon>
        <taxon>Metazoa</taxon>
        <taxon>Chordata</taxon>
        <taxon>Craniata</taxon>
        <taxon>Vertebrata</taxon>
        <taxon>Euteleostomi</taxon>
        <taxon>Amphibia</taxon>
        <taxon>Batrachia</taxon>
        <taxon>Anura</taxon>
        <taxon>Pelobatoidea</taxon>
        <taxon>Megophryidae</taxon>
        <taxon>Leptobrachium</taxon>
    </lineage>
</organism>
<dbReference type="SUPFAM" id="SSF81321">
    <property type="entry name" value="Family A G protein-coupled receptor-like"/>
    <property type="match status" value="1"/>
</dbReference>
<evidence type="ECO:0000313" key="15">
    <source>
        <dbReference type="Proteomes" id="UP000694569"/>
    </source>
</evidence>
<reference evidence="14" key="1">
    <citation type="submission" date="2025-08" db="UniProtKB">
        <authorList>
            <consortium name="Ensembl"/>
        </authorList>
    </citation>
    <scope>IDENTIFICATION</scope>
</reference>
<dbReference type="InterPro" id="IPR007960">
    <property type="entry name" value="TAS2R"/>
</dbReference>
<evidence type="ECO:0000256" key="7">
    <source>
        <dbReference type="ARBA" id="ARBA00023040"/>
    </source>
</evidence>
<evidence type="ECO:0000256" key="10">
    <source>
        <dbReference type="ARBA" id="ARBA00023224"/>
    </source>
</evidence>
<comment type="similarity">
    <text evidence="2 11">Belongs to the G-protein coupled receptor T2R family.</text>
</comment>
<dbReference type="OrthoDB" id="9896661at2759"/>
<evidence type="ECO:0000313" key="14">
    <source>
        <dbReference type="Ensembl" id="ENSLLEP00000049018.1"/>
    </source>
</evidence>
<evidence type="ECO:0000256" key="12">
    <source>
        <dbReference type="RuleBase" id="RU004424"/>
    </source>
</evidence>
<dbReference type="GO" id="GO:0033038">
    <property type="term" value="F:bitter taste receptor activity"/>
    <property type="evidence" value="ECO:0007669"/>
    <property type="project" value="InterPro"/>
</dbReference>
<keyword evidence="15" id="KW-1185">Reference proteome</keyword>
<feature type="transmembrane region" description="Helical" evidence="13">
    <location>
        <begin position="118"/>
        <end position="142"/>
    </location>
</feature>
<dbReference type="PANTHER" id="PTHR11394">
    <property type="entry name" value="TASTE RECEPTOR TYPE 2"/>
    <property type="match status" value="1"/>
</dbReference>
<evidence type="ECO:0000256" key="4">
    <source>
        <dbReference type="ARBA" id="ARBA00022606"/>
    </source>
</evidence>
<feature type="transmembrane region" description="Helical" evidence="13">
    <location>
        <begin position="34"/>
        <end position="53"/>
    </location>
</feature>
<dbReference type="Proteomes" id="UP000694569">
    <property type="component" value="Unplaced"/>
</dbReference>
<dbReference type="Gene3D" id="1.20.1070.10">
    <property type="entry name" value="Rhodopsin 7-helix transmembrane proteins"/>
    <property type="match status" value="1"/>
</dbReference>
<dbReference type="Ensembl" id="ENSLLET00000050931.1">
    <property type="protein sequence ID" value="ENSLLEP00000049018.1"/>
    <property type="gene ID" value="ENSLLEG00000030860.1"/>
</dbReference>
<evidence type="ECO:0000256" key="13">
    <source>
        <dbReference type="SAM" id="Phobius"/>
    </source>
</evidence>
<name>A0A8C5RAV1_9ANUR</name>
<evidence type="ECO:0000256" key="2">
    <source>
        <dbReference type="ARBA" id="ARBA00007376"/>
    </source>
</evidence>
<comment type="subcellular location">
    <subcellularLocation>
        <location evidence="1 12">Membrane</location>
        <topology evidence="1 12">Multi-pass membrane protein</topology>
    </subcellularLocation>
</comment>
<keyword evidence="7 12" id="KW-0297">G-protein coupled receptor</keyword>
<feature type="transmembrane region" description="Helical" evidence="13">
    <location>
        <begin position="6"/>
        <end position="22"/>
    </location>
</feature>
<dbReference type="GO" id="GO:0004930">
    <property type="term" value="F:G protein-coupled receptor activity"/>
    <property type="evidence" value="ECO:0007669"/>
    <property type="project" value="UniProtKB-KW"/>
</dbReference>
<dbReference type="GO" id="GO:0016020">
    <property type="term" value="C:membrane"/>
    <property type="evidence" value="ECO:0007669"/>
    <property type="project" value="UniProtKB-SubCell"/>
</dbReference>
<evidence type="ECO:0000256" key="11">
    <source>
        <dbReference type="RuleBase" id="RU004423"/>
    </source>
</evidence>
<reference evidence="14" key="2">
    <citation type="submission" date="2025-09" db="UniProtKB">
        <authorList>
            <consortium name="Ensembl"/>
        </authorList>
    </citation>
    <scope>IDENTIFICATION</scope>
</reference>
<keyword evidence="8 12" id="KW-0472">Membrane</keyword>
<keyword evidence="5 12" id="KW-0812">Transmembrane</keyword>
<proteinExistence type="inferred from homology"/>
<dbReference type="GeneTree" id="ENSGT01150000286961"/>
<evidence type="ECO:0000256" key="1">
    <source>
        <dbReference type="ARBA" id="ARBA00004141"/>
    </source>
</evidence>
<evidence type="ECO:0000256" key="3">
    <source>
        <dbReference type="ARBA" id="ARBA00022480"/>
    </source>
</evidence>
<keyword evidence="6 13" id="KW-1133">Transmembrane helix</keyword>
<feature type="transmembrane region" description="Helical" evidence="13">
    <location>
        <begin position="220"/>
        <end position="239"/>
    </location>
</feature>
<evidence type="ECO:0000256" key="9">
    <source>
        <dbReference type="ARBA" id="ARBA00023170"/>
    </source>
</evidence>
<dbReference type="PANTHER" id="PTHR11394:SF159">
    <property type="entry name" value="TASTE RECEPTOR TYPE 2"/>
    <property type="match status" value="1"/>
</dbReference>
<evidence type="ECO:0000256" key="5">
    <source>
        <dbReference type="ARBA" id="ARBA00022692"/>
    </source>
</evidence>
<sequence length="278" mass="31419">MSSLIATVLGSVFIITVNILNWRKTNAIQLADQLITLISVSNLLMELVKVTGYPIKFLNESYFSTKLEHPVTFLFMFLLSCSHWFSSWLCVHFCLKIVSSRHRLYTRLQRCFHESTEWIMVLSVLGSLLCTIAIIFSETSVYPSNKTFGGSPVNNTLYLMNIWHACTIYGIVSSFGFLLSSASAVTIITSLHRHLKKMQDHVRGLQGSSVSVHVRAAKTVVSILFLNVLLYVALVITLIEDDEYIFMLTICHILGSVILIMGNKKLCKTLIHIFSRFT</sequence>
<keyword evidence="3 12" id="KW-0919">Taste</keyword>
<accession>A0A8C5RAV1</accession>
<feature type="transmembrane region" description="Helical" evidence="13">
    <location>
        <begin position="162"/>
        <end position="188"/>
    </location>
</feature>
<keyword evidence="4 12" id="KW-0716">Sensory transduction</keyword>
<feature type="transmembrane region" description="Helical" evidence="13">
    <location>
        <begin position="73"/>
        <end position="98"/>
    </location>
</feature>
<keyword evidence="9 12" id="KW-0675">Receptor</keyword>
<dbReference type="AlphaFoldDB" id="A0A8C5RAV1"/>
<protein>
    <recommendedName>
        <fullName evidence="12">Taste receptor type 2</fullName>
    </recommendedName>
</protein>
<evidence type="ECO:0000256" key="6">
    <source>
        <dbReference type="ARBA" id="ARBA00022989"/>
    </source>
</evidence>